<dbReference type="InterPro" id="IPR032675">
    <property type="entry name" value="LRR_dom_sf"/>
</dbReference>
<feature type="non-terminal residue" evidence="3">
    <location>
        <position position="1"/>
    </location>
</feature>
<dbReference type="AlphaFoldDB" id="A0A023EKP9"/>
<dbReference type="VEuPathDB" id="VectorBase:AALC636_000050"/>
<proteinExistence type="evidence at transcript level"/>
<evidence type="ECO:0000256" key="2">
    <source>
        <dbReference type="PROSITE-ProRule" id="PRU00124"/>
    </source>
</evidence>
<evidence type="ECO:0000313" key="3">
    <source>
        <dbReference type="EMBL" id="JAC09735.1"/>
    </source>
</evidence>
<comment type="caution">
    <text evidence="2">Lacks conserved residue(s) required for the propagation of feature annotation.</text>
</comment>
<dbReference type="SUPFAM" id="SSF52058">
    <property type="entry name" value="L domain-like"/>
    <property type="match status" value="1"/>
</dbReference>
<dbReference type="SMART" id="SM00192">
    <property type="entry name" value="LDLa"/>
    <property type="match status" value="1"/>
</dbReference>
<reference evidence="3" key="1">
    <citation type="journal article" date="2014" name="PLoS Negl. Trop. Dis.">
        <title>Identification and characterization of seminal fluid proteins in the Asian tiger mosquito, Aedes albopictus.</title>
        <authorList>
            <person name="Boes K.E."/>
            <person name="Ribeiro J.M."/>
            <person name="Wong A."/>
            <person name="Harrington L.C."/>
            <person name="Wolfner M.F."/>
            <person name="Sirot L.K."/>
        </authorList>
    </citation>
    <scope>NUCLEOTIDE SEQUENCE</scope>
    <source>
        <tissue evidence="3">Reproductive organs</tissue>
    </source>
</reference>
<dbReference type="PROSITE" id="PS01209">
    <property type="entry name" value="LDLRA_1"/>
    <property type="match status" value="1"/>
</dbReference>
<dbReference type="VEuPathDB" id="VectorBase:AALFPA_069110"/>
<accession>A0A023EKP9</accession>
<protein>
    <submittedName>
        <fullName evidence="3">Putative g-protein coupled receptor</fullName>
    </submittedName>
</protein>
<sequence length="238" mass="26764">LDFSCGYWRVGLQSEYSLHALVLPETDSHSSGGHGGSLHISSEEELPVSSSLLPTTTTTTTTTTLTLTMDRVLAEERMVPNLVFHRCADGFFRCNSTLDCIEQRRNCDKVADCEDGSDERDCDDNVDSWYWDHLFRKRPAALNDHLPFTSCAWNDFNISCLCRATEVLCDNKGFTVLPTSLPMDNVTLLDLTGNRFPLLNMNVFEKLPALNTLVLKHCSIEEIEPPARTLNDMYALHL</sequence>
<keyword evidence="3" id="KW-0675">Receptor</keyword>
<keyword evidence="1 2" id="KW-1015">Disulfide bond</keyword>
<feature type="disulfide bond" evidence="2">
    <location>
        <begin position="107"/>
        <end position="122"/>
    </location>
</feature>
<evidence type="ECO:0000256" key="1">
    <source>
        <dbReference type="ARBA" id="ARBA00023157"/>
    </source>
</evidence>
<dbReference type="InterPro" id="IPR023415">
    <property type="entry name" value="LDLR_class-A_CS"/>
</dbReference>
<dbReference type="SUPFAM" id="SSF57424">
    <property type="entry name" value="LDL receptor-like module"/>
    <property type="match status" value="1"/>
</dbReference>
<feature type="non-terminal residue" evidence="3">
    <location>
        <position position="238"/>
    </location>
</feature>
<dbReference type="PROSITE" id="PS50068">
    <property type="entry name" value="LDLRA_2"/>
    <property type="match status" value="1"/>
</dbReference>
<dbReference type="Gene3D" id="3.80.10.10">
    <property type="entry name" value="Ribonuclease Inhibitor"/>
    <property type="match status" value="1"/>
</dbReference>
<dbReference type="InterPro" id="IPR002172">
    <property type="entry name" value="LDrepeatLR_classA_rpt"/>
</dbReference>
<organism evidence="3">
    <name type="scientific">Aedes albopictus</name>
    <name type="common">Asian tiger mosquito</name>
    <name type="synonym">Stegomyia albopicta</name>
    <dbReference type="NCBI Taxonomy" id="7160"/>
    <lineage>
        <taxon>Eukaryota</taxon>
        <taxon>Metazoa</taxon>
        <taxon>Ecdysozoa</taxon>
        <taxon>Arthropoda</taxon>
        <taxon>Hexapoda</taxon>
        <taxon>Insecta</taxon>
        <taxon>Pterygota</taxon>
        <taxon>Neoptera</taxon>
        <taxon>Endopterygota</taxon>
        <taxon>Diptera</taxon>
        <taxon>Nematocera</taxon>
        <taxon>Culicoidea</taxon>
        <taxon>Culicidae</taxon>
        <taxon>Culicinae</taxon>
        <taxon>Aedini</taxon>
        <taxon>Aedes</taxon>
        <taxon>Stegomyia</taxon>
    </lineage>
</organism>
<dbReference type="EMBL" id="GAPW01003863">
    <property type="protein sequence ID" value="JAC09735.1"/>
    <property type="molecule type" value="mRNA"/>
</dbReference>
<name>A0A023EKP9_AEDAL</name>
<dbReference type="Gene3D" id="4.10.400.10">
    <property type="entry name" value="Low-density Lipoprotein Receptor"/>
    <property type="match status" value="1"/>
</dbReference>
<dbReference type="Pfam" id="PF00057">
    <property type="entry name" value="Ldl_recept_a"/>
    <property type="match status" value="1"/>
</dbReference>
<dbReference type="CDD" id="cd00112">
    <property type="entry name" value="LDLa"/>
    <property type="match status" value="1"/>
</dbReference>
<dbReference type="InterPro" id="IPR036055">
    <property type="entry name" value="LDL_receptor-like_sf"/>
</dbReference>